<evidence type="ECO:0000313" key="2">
    <source>
        <dbReference type="Proteomes" id="UP000663671"/>
    </source>
</evidence>
<dbReference type="OrthoDB" id="18894at2759"/>
<protein>
    <submittedName>
        <fullName evidence="1">Solute carrier family 35 member C2</fullName>
    </submittedName>
</protein>
<sequence length="132" mass="15072">MDFLASDDHLNDDEETGLTAKERRQRWKQRRRHRRELDARIVEVKVSEHGRRLADRAVVKRLGVNAILIGSCTTNGCSHPTTLIFNFPSSPQASIWLYSLSYPPLCSTLSLRYDRMTHPYLPPPSPASSRSP</sequence>
<name>A0A8A1MJG2_AJECA</name>
<dbReference type="AlphaFoldDB" id="A0A8A1MJG2"/>
<reference evidence="1" key="1">
    <citation type="submission" date="2021-01" db="EMBL/GenBank/DDBJ databases">
        <title>Chromosome-level genome assembly of a human fungal pathogen reveals clustering of transcriptionally co-regulated genes.</title>
        <authorList>
            <person name="Voorhies M."/>
            <person name="Cohen S."/>
            <person name="Shea T.P."/>
            <person name="Petrus S."/>
            <person name="Munoz J.F."/>
            <person name="Poplawski S."/>
            <person name="Goldman W.E."/>
            <person name="Michael T."/>
            <person name="Cuomo C.A."/>
            <person name="Sil A."/>
            <person name="Beyhan S."/>
        </authorList>
    </citation>
    <scope>NUCLEOTIDE SEQUENCE</scope>
    <source>
        <strain evidence="1">WU24</strain>
    </source>
</reference>
<evidence type="ECO:0000313" key="1">
    <source>
        <dbReference type="EMBL" id="QSS66231.1"/>
    </source>
</evidence>
<dbReference type="VEuPathDB" id="FungiDB:I7I51_07088"/>
<dbReference type="EMBL" id="CP069115">
    <property type="protein sequence ID" value="QSS66231.1"/>
    <property type="molecule type" value="Genomic_DNA"/>
</dbReference>
<accession>A0A8A1MJG2</accession>
<organism evidence="1 2">
    <name type="scientific">Ajellomyces capsulatus</name>
    <name type="common">Darling's disease fungus</name>
    <name type="synonym">Histoplasma capsulatum</name>
    <dbReference type="NCBI Taxonomy" id="5037"/>
    <lineage>
        <taxon>Eukaryota</taxon>
        <taxon>Fungi</taxon>
        <taxon>Dikarya</taxon>
        <taxon>Ascomycota</taxon>
        <taxon>Pezizomycotina</taxon>
        <taxon>Eurotiomycetes</taxon>
        <taxon>Eurotiomycetidae</taxon>
        <taxon>Onygenales</taxon>
        <taxon>Ajellomycetaceae</taxon>
        <taxon>Histoplasma</taxon>
    </lineage>
</organism>
<gene>
    <name evidence="1" type="ORF">I7I51_07088</name>
</gene>
<proteinExistence type="predicted"/>
<dbReference type="Proteomes" id="UP000663671">
    <property type="component" value="Chromosome 3"/>
</dbReference>